<dbReference type="EMBL" id="LR796421">
    <property type="protein sequence ID" value="CAB4143101.1"/>
    <property type="molecule type" value="Genomic_DNA"/>
</dbReference>
<reference evidence="1" key="1">
    <citation type="submission" date="2020-04" db="EMBL/GenBank/DDBJ databases">
        <authorList>
            <person name="Chiriac C."/>
            <person name="Salcher M."/>
            <person name="Ghai R."/>
            <person name="Kavagutti S V."/>
        </authorList>
    </citation>
    <scope>NUCLEOTIDE SEQUENCE</scope>
</reference>
<dbReference type="Gene3D" id="1.20.120.910">
    <property type="entry name" value="DksA, coiled-coil domain"/>
    <property type="match status" value="1"/>
</dbReference>
<accession>A0A6J5MAE4</accession>
<evidence type="ECO:0008006" key="2">
    <source>
        <dbReference type="Google" id="ProtNLM"/>
    </source>
</evidence>
<proteinExistence type="predicted"/>
<evidence type="ECO:0000313" key="1">
    <source>
        <dbReference type="EMBL" id="CAB4143101.1"/>
    </source>
</evidence>
<sequence>MKNCCICNEVIPEGRLKALPHTNTCVQHSTTGRYSANIVSYGDPEKGELNQEVQIIRDPKAVANLEAYRKQMGSYK</sequence>
<gene>
    <name evidence="1" type="ORF">UFOVP450_69</name>
</gene>
<organism evidence="1">
    <name type="scientific">uncultured Caudovirales phage</name>
    <dbReference type="NCBI Taxonomy" id="2100421"/>
    <lineage>
        <taxon>Viruses</taxon>
        <taxon>Duplodnaviria</taxon>
        <taxon>Heunggongvirae</taxon>
        <taxon>Uroviricota</taxon>
        <taxon>Caudoviricetes</taxon>
        <taxon>Peduoviridae</taxon>
        <taxon>Maltschvirus</taxon>
        <taxon>Maltschvirus maltsch</taxon>
    </lineage>
</organism>
<name>A0A6J5MAE4_9CAUD</name>
<protein>
    <recommendedName>
        <fullName evidence="2">DksA C4-type domain-containing protein</fullName>
    </recommendedName>
</protein>